<accession>A0AAD9MD95</accession>
<evidence type="ECO:0000313" key="2">
    <source>
        <dbReference type="EMBL" id="KAK2072092.1"/>
    </source>
</evidence>
<sequence length="381" mass="40992">MPNTSASAHHTPEPYDSRAERDAEILQLLADLGRFESVFAPAATAHDDDAVAASVPALWAKLHARWWSVCRGAVQPSSRDWPAFVKRVFTSERRALFLHILYATHLSTMRTDSSKRGKAIWGRLNTAAKNLGWSLEETMQHLGSTVCSSANSLKTIAGWCSPAKLKGPALEERRRQVWIALRDSMLARCSLGAGEDSDDNDDDNIDPDQPPSLTEGDVSRAGPKLPELPPMAPVGRGRKRIRGDEDDDEDVETGRAIARARLADCPEGSILILGGGADLGSSVFLDAPSSAFLSFPREEDSVSTPGTAAAATTTADGTRTGAWRRLAEAVIQLPAGQTGNEAIDLMLEAFRANARAVASLLGGGKDSRVREVEEGDRNTEQ</sequence>
<organism evidence="2 3">
    <name type="scientific">Phyllachora maydis</name>
    <dbReference type="NCBI Taxonomy" id="1825666"/>
    <lineage>
        <taxon>Eukaryota</taxon>
        <taxon>Fungi</taxon>
        <taxon>Dikarya</taxon>
        <taxon>Ascomycota</taxon>
        <taxon>Pezizomycotina</taxon>
        <taxon>Sordariomycetes</taxon>
        <taxon>Sordariomycetidae</taxon>
        <taxon>Phyllachorales</taxon>
        <taxon>Phyllachoraceae</taxon>
        <taxon>Phyllachora</taxon>
    </lineage>
</organism>
<dbReference type="Proteomes" id="UP001217918">
    <property type="component" value="Unassembled WGS sequence"/>
</dbReference>
<reference evidence="2" key="1">
    <citation type="journal article" date="2023" name="Mol. Plant Microbe Interact.">
        <title>Elucidating the Obligate Nature and Biological Capacity of an Invasive Fungal Corn Pathogen.</title>
        <authorList>
            <person name="MacCready J.S."/>
            <person name="Roggenkamp E.M."/>
            <person name="Gdanetz K."/>
            <person name="Chilvers M.I."/>
        </authorList>
    </citation>
    <scope>NUCLEOTIDE SEQUENCE</scope>
    <source>
        <strain evidence="2">PM02</strain>
    </source>
</reference>
<dbReference type="EMBL" id="JAQQPM010000005">
    <property type="protein sequence ID" value="KAK2072092.1"/>
    <property type="molecule type" value="Genomic_DNA"/>
</dbReference>
<name>A0AAD9MD95_9PEZI</name>
<evidence type="ECO:0000313" key="3">
    <source>
        <dbReference type="Proteomes" id="UP001217918"/>
    </source>
</evidence>
<dbReference type="AlphaFoldDB" id="A0AAD9MD95"/>
<proteinExistence type="predicted"/>
<evidence type="ECO:0000256" key="1">
    <source>
        <dbReference type="SAM" id="MobiDB-lite"/>
    </source>
</evidence>
<feature type="compositionally biased region" description="Acidic residues" evidence="1">
    <location>
        <begin position="195"/>
        <end position="206"/>
    </location>
</feature>
<keyword evidence="3" id="KW-1185">Reference proteome</keyword>
<feature type="region of interest" description="Disordered" evidence="1">
    <location>
        <begin position="191"/>
        <end position="251"/>
    </location>
</feature>
<gene>
    <name evidence="2" type="ORF">P8C59_006468</name>
</gene>
<comment type="caution">
    <text evidence="2">The sequence shown here is derived from an EMBL/GenBank/DDBJ whole genome shotgun (WGS) entry which is preliminary data.</text>
</comment>
<protein>
    <submittedName>
        <fullName evidence="2">Uncharacterized protein</fullName>
    </submittedName>
</protein>